<name>A0A382AXD4_9ZZZZ</name>
<reference evidence="2" key="1">
    <citation type="submission" date="2018-05" db="EMBL/GenBank/DDBJ databases">
        <authorList>
            <person name="Lanie J.A."/>
            <person name="Ng W.-L."/>
            <person name="Kazmierczak K.M."/>
            <person name="Andrzejewski T.M."/>
            <person name="Davidsen T.M."/>
            <person name="Wayne K.J."/>
            <person name="Tettelin H."/>
            <person name="Glass J.I."/>
            <person name="Rusch D."/>
            <person name="Podicherti R."/>
            <person name="Tsui H.-C.T."/>
            <person name="Winkler M.E."/>
        </authorList>
    </citation>
    <scope>NUCLEOTIDE SEQUENCE</scope>
</reference>
<protein>
    <recommendedName>
        <fullName evidence="1">Beta-lactamase-related domain-containing protein</fullName>
    </recommendedName>
</protein>
<dbReference type="InterPro" id="IPR050789">
    <property type="entry name" value="Diverse_Enzym_Activities"/>
</dbReference>
<gene>
    <name evidence="2" type="ORF">METZ01_LOCUS159060</name>
</gene>
<sequence length="387" mass="44859">NALPTDDIWWTVNGKDMLWNFKNLNKIFPTTTIYRKGQVSLLKLKPNHKISQLPVDVGSGTMNFKDFLDSDLSTAMGVLILYKGDIVFEHYPRMQEHEQPVYWSVTKILVSSLISILEEQKKIDINKPIDFYLPELRQSDFKGILIKNILDMATGINCSEEYFDKNSCYYRYSQTVGDGYWDETSPSNPYEYIANLDVGRYIEQGKQFDYSGVNTFVLSWLVEKITGLQFQDAFSEMIWTKIGAARDAAIFAPRNGIPVTHGGFMSTQRDLARFGLLFTPSYRVVSKDRLISEQHISYLLNQGRPELIRYGSSRKIPKEFKHNVYQWDMVYQNNDIYKGGWAGQGLIVNPIKDYVVVWNSYFKDKEESEIKLTPIIHQVLHSIEREK</sequence>
<accession>A0A382AXD4</accession>
<organism evidence="2">
    <name type="scientific">marine metagenome</name>
    <dbReference type="NCBI Taxonomy" id="408172"/>
    <lineage>
        <taxon>unclassified sequences</taxon>
        <taxon>metagenomes</taxon>
        <taxon>ecological metagenomes</taxon>
    </lineage>
</organism>
<dbReference type="PANTHER" id="PTHR43283">
    <property type="entry name" value="BETA-LACTAMASE-RELATED"/>
    <property type="match status" value="1"/>
</dbReference>
<evidence type="ECO:0000259" key="1">
    <source>
        <dbReference type="Pfam" id="PF00144"/>
    </source>
</evidence>
<dbReference type="AlphaFoldDB" id="A0A382AXD4"/>
<feature type="non-terminal residue" evidence="2">
    <location>
        <position position="1"/>
    </location>
</feature>
<feature type="domain" description="Beta-lactamase-related" evidence="1">
    <location>
        <begin position="75"/>
        <end position="369"/>
    </location>
</feature>
<dbReference type="Pfam" id="PF00144">
    <property type="entry name" value="Beta-lactamase"/>
    <property type="match status" value="1"/>
</dbReference>
<dbReference type="Gene3D" id="3.40.710.10">
    <property type="entry name" value="DD-peptidase/beta-lactamase superfamily"/>
    <property type="match status" value="1"/>
</dbReference>
<dbReference type="SUPFAM" id="SSF56601">
    <property type="entry name" value="beta-lactamase/transpeptidase-like"/>
    <property type="match status" value="1"/>
</dbReference>
<dbReference type="EMBL" id="UINC01027262">
    <property type="protein sequence ID" value="SVB06206.1"/>
    <property type="molecule type" value="Genomic_DNA"/>
</dbReference>
<evidence type="ECO:0000313" key="2">
    <source>
        <dbReference type="EMBL" id="SVB06206.1"/>
    </source>
</evidence>
<dbReference type="InterPro" id="IPR001466">
    <property type="entry name" value="Beta-lactam-related"/>
</dbReference>
<proteinExistence type="predicted"/>
<dbReference type="PANTHER" id="PTHR43283:SF7">
    <property type="entry name" value="BETA-LACTAMASE-RELATED DOMAIN-CONTAINING PROTEIN"/>
    <property type="match status" value="1"/>
</dbReference>
<dbReference type="InterPro" id="IPR012338">
    <property type="entry name" value="Beta-lactam/transpept-like"/>
</dbReference>